<dbReference type="SUPFAM" id="SSF158446">
    <property type="entry name" value="IVS-encoded protein-like"/>
    <property type="match status" value="1"/>
</dbReference>
<feature type="region of interest" description="Disordered" evidence="1">
    <location>
        <begin position="115"/>
        <end position="143"/>
    </location>
</feature>
<sequence>MNPAIPPIMKKARSFRAEIHRTVSRFARSHRYELGRTICSYADRLVSLINRAWRDTANAIKWVSDLSWALDDLAEGLQTAKELGQISANHLGALALLKVELGRMVGGWKRSLQYPKGQDGKTVTSRQRAKTLSARSTSAEVNT</sequence>
<gene>
    <name evidence="2" type="ORF">ISN74_07755</name>
</gene>
<evidence type="ECO:0000313" key="3">
    <source>
        <dbReference type="Proteomes" id="UP000663181"/>
    </source>
</evidence>
<dbReference type="Gene3D" id="1.20.1440.60">
    <property type="entry name" value="23S rRNA-intervening sequence"/>
    <property type="match status" value="1"/>
</dbReference>
<dbReference type="InterPro" id="IPR055360">
    <property type="entry name" value="bAvd"/>
</dbReference>
<dbReference type="Proteomes" id="UP000663181">
    <property type="component" value="Chromosome"/>
</dbReference>
<accession>A0ABX7GYW0</accession>
<protein>
    <submittedName>
        <fullName evidence="2">Four helix bundle protein</fullName>
    </submittedName>
</protein>
<evidence type="ECO:0000313" key="2">
    <source>
        <dbReference type="EMBL" id="QRN55213.1"/>
    </source>
</evidence>
<dbReference type="RefSeq" id="WP_188798781.1">
    <property type="nucleotide sequence ID" value="NZ_BMIZ01000001.1"/>
</dbReference>
<proteinExistence type="predicted"/>
<dbReference type="InterPro" id="IPR036583">
    <property type="entry name" value="23S_rRNA_IVS_sf"/>
</dbReference>
<dbReference type="CDD" id="cd16376">
    <property type="entry name" value="Avd_like"/>
    <property type="match status" value="1"/>
</dbReference>
<evidence type="ECO:0000256" key="1">
    <source>
        <dbReference type="SAM" id="MobiDB-lite"/>
    </source>
</evidence>
<dbReference type="EMBL" id="CP064030">
    <property type="protein sequence ID" value="QRN55213.1"/>
    <property type="molecule type" value="Genomic_DNA"/>
</dbReference>
<feature type="compositionally biased region" description="Polar residues" evidence="1">
    <location>
        <begin position="133"/>
        <end position="143"/>
    </location>
</feature>
<reference evidence="2 3" key="1">
    <citation type="submission" date="2020-10" db="EMBL/GenBank/DDBJ databases">
        <title>Phylogeny of dyella-like bacteria.</title>
        <authorList>
            <person name="Fu J."/>
        </authorList>
    </citation>
    <scope>NUCLEOTIDE SEQUENCE [LARGE SCALE GENOMIC DNA]</scope>
    <source>
        <strain evidence="2 3">DHOB09</strain>
    </source>
</reference>
<organism evidence="2 3">
    <name type="scientific">Dyella caseinilytica</name>
    <dbReference type="NCBI Taxonomy" id="1849581"/>
    <lineage>
        <taxon>Bacteria</taxon>
        <taxon>Pseudomonadati</taxon>
        <taxon>Pseudomonadota</taxon>
        <taxon>Gammaproteobacteria</taxon>
        <taxon>Lysobacterales</taxon>
        <taxon>Rhodanobacteraceae</taxon>
        <taxon>Dyella</taxon>
    </lineage>
</organism>
<keyword evidence="3" id="KW-1185">Reference proteome</keyword>
<name>A0ABX7GYW0_9GAMM</name>